<dbReference type="SUPFAM" id="SSF46785">
    <property type="entry name" value="Winged helix' DNA-binding domain"/>
    <property type="match status" value="1"/>
</dbReference>
<proteinExistence type="predicted"/>
<evidence type="ECO:0000313" key="1">
    <source>
        <dbReference type="EMBL" id="QNO53772.1"/>
    </source>
</evidence>
<organism evidence="1">
    <name type="scientific">Candidatus Methanophagaceae archaeon ANME-1 ERB6</name>
    <dbReference type="NCBI Taxonomy" id="2759912"/>
    <lineage>
        <taxon>Archaea</taxon>
        <taxon>Methanobacteriati</taxon>
        <taxon>Methanobacteriota</taxon>
        <taxon>Stenosarchaea group</taxon>
        <taxon>Methanomicrobia</taxon>
        <taxon>Candidatus Methanophagales</taxon>
        <taxon>Candidatus Methanophagaceae</taxon>
    </lineage>
</organism>
<accession>A0A7G9Z0I8</accession>
<dbReference type="AlphaFoldDB" id="A0A7G9Z0I8"/>
<sequence length="101" mass="11659">MSEEVLLEEVLRSLRRSRVRTEIVMYLYKIYPRASYPAEISRNTGIDPTNILGGLRGMGTRFDESNSLLTQGVVEKIEREKATYYRLSERGKSLIESIQET</sequence>
<dbReference type="InterPro" id="IPR036390">
    <property type="entry name" value="WH_DNA-bd_sf"/>
</dbReference>
<dbReference type="Pfam" id="PF07381">
    <property type="entry name" value="EarA"/>
    <property type="match status" value="1"/>
</dbReference>
<name>A0A7G9Z0I8_9EURY</name>
<reference evidence="1" key="1">
    <citation type="submission" date="2020-06" db="EMBL/GenBank/DDBJ databases">
        <title>Unique genomic features of the anaerobic methanotrophic archaea.</title>
        <authorList>
            <person name="Chadwick G.L."/>
            <person name="Skennerton C.T."/>
            <person name="Laso-Perez R."/>
            <person name="Leu A.O."/>
            <person name="Speth D.R."/>
            <person name="Yu H."/>
            <person name="Morgan-Lang C."/>
            <person name="Hatzenpichler R."/>
            <person name="Goudeau D."/>
            <person name="Malmstrom R."/>
            <person name="Brazelton W.J."/>
            <person name="Woyke T."/>
            <person name="Hallam S.J."/>
            <person name="Tyson G.W."/>
            <person name="Wegener G."/>
            <person name="Boetius A."/>
            <person name="Orphan V."/>
        </authorList>
    </citation>
    <scope>NUCLEOTIDE SEQUENCE</scope>
</reference>
<gene>
    <name evidence="1" type="ORF">JMICBFOL_00021</name>
</gene>
<dbReference type="InterPro" id="IPR010863">
    <property type="entry name" value="EarA-like"/>
</dbReference>
<dbReference type="EMBL" id="MT631550">
    <property type="protein sequence ID" value="QNO53772.1"/>
    <property type="molecule type" value="Genomic_DNA"/>
</dbReference>
<protein>
    <recommendedName>
        <fullName evidence="2">Transcriptional regulator</fullName>
    </recommendedName>
</protein>
<evidence type="ECO:0008006" key="2">
    <source>
        <dbReference type="Google" id="ProtNLM"/>
    </source>
</evidence>